<dbReference type="Proteomes" id="UP000050164">
    <property type="component" value="Unassembled WGS sequence"/>
</dbReference>
<evidence type="ECO:0000313" key="15">
    <source>
        <dbReference type="Proteomes" id="UP000046680"/>
    </source>
</evidence>
<feature type="region of interest" description="Disordered" evidence="1">
    <location>
        <begin position="1"/>
        <end position="25"/>
    </location>
</feature>
<dbReference type="Proteomes" id="UP000044938">
    <property type="component" value="Unassembled WGS sequence"/>
</dbReference>
<reference evidence="9" key="1">
    <citation type="submission" date="2015-03" db="EMBL/GenBank/DDBJ databases">
        <authorList>
            <consortium name="Pathogen Informatics"/>
            <person name="Murphy D."/>
        </authorList>
    </citation>
    <scope>NUCLEOTIDE SEQUENCE</scope>
    <source>
        <strain evidence="9">N09902308</strain>
    </source>
</reference>
<dbReference type="Proteomes" id="UP000039217">
    <property type="component" value="Unassembled WGS sequence"/>
</dbReference>
<dbReference type="EMBL" id="CQQC01002146">
    <property type="protein sequence ID" value="CNW54878.1"/>
    <property type="molecule type" value="Genomic_DNA"/>
</dbReference>
<dbReference type="EMBL" id="CSAJ01000503">
    <property type="protein sequence ID" value="COW77779.1"/>
    <property type="molecule type" value="Genomic_DNA"/>
</dbReference>
<evidence type="ECO:0000313" key="4">
    <source>
        <dbReference type="EMBL" id="CNW54878.1"/>
    </source>
</evidence>
<evidence type="ECO:0000313" key="2">
    <source>
        <dbReference type="EMBL" id="CFS04443.1"/>
    </source>
</evidence>
<dbReference type="EMBL" id="CSAE01000643">
    <property type="protein sequence ID" value="COW69228.1"/>
    <property type="molecule type" value="Genomic_DNA"/>
</dbReference>
<evidence type="ECO:0000313" key="16">
    <source>
        <dbReference type="Proteomes" id="UP000048600"/>
    </source>
</evidence>
<dbReference type="Proteomes" id="UP000046680">
    <property type="component" value="Unassembled WGS sequence"/>
</dbReference>
<reference evidence="6" key="3">
    <citation type="submission" date="2015-03" db="EMBL/GenBank/DDBJ databases">
        <authorList>
            <person name="Murphy D."/>
        </authorList>
    </citation>
    <scope>NUCLEOTIDE SEQUENCE [LARGE SCALE GENOMIC DNA]</scope>
    <source>
        <strain evidence="6">K00500041</strain>
    </source>
</reference>
<evidence type="ECO:0000313" key="14">
    <source>
        <dbReference type="Proteomes" id="UP000045842"/>
    </source>
</evidence>
<evidence type="ECO:0000313" key="12">
    <source>
        <dbReference type="Proteomes" id="UP000039217"/>
    </source>
</evidence>
<evidence type="ECO:0000313" key="9">
    <source>
        <dbReference type="EMBL" id="CPA63140.1"/>
    </source>
</evidence>
<dbReference type="Proteomes" id="UP000045842">
    <property type="component" value="Unassembled WGS sequence"/>
</dbReference>
<evidence type="ECO:0000313" key="6">
    <source>
        <dbReference type="EMBL" id="COW69228.1"/>
    </source>
</evidence>
<accession>A0A0T9YZU0</accession>
<evidence type="ECO:0000313" key="11">
    <source>
        <dbReference type="Proteomes" id="UP000039021"/>
    </source>
</evidence>
<name>A0A0T9YZU0_MYCTX</name>
<dbReference type="AlphaFoldDB" id="A0A0T9YZU0"/>
<dbReference type="EMBL" id="CSBK01003138">
    <property type="protein sequence ID" value="CPA63140.1"/>
    <property type="molecule type" value="Genomic_DNA"/>
</dbReference>
<evidence type="ECO:0000313" key="5">
    <source>
        <dbReference type="EMBL" id="COW06165.1"/>
    </source>
</evidence>
<dbReference type="EMBL" id="CGCX01001973">
    <property type="protein sequence ID" value="CFS04443.1"/>
    <property type="molecule type" value="Genomic_DNA"/>
</dbReference>
<dbReference type="EMBL" id="CSAD01000488">
    <property type="protein sequence ID" value="COW06165.1"/>
    <property type="molecule type" value="Genomic_DNA"/>
</dbReference>
<evidence type="ECO:0000313" key="3">
    <source>
        <dbReference type="EMBL" id="CKR53064.1"/>
    </source>
</evidence>
<evidence type="ECO:0000256" key="1">
    <source>
        <dbReference type="SAM" id="MobiDB-lite"/>
    </source>
</evidence>
<dbReference type="EMBL" id="CHKL01000540">
    <property type="protein sequence ID" value="COW95685.1"/>
    <property type="molecule type" value="Genomic_DNA"/>
</dbReference>
<evidence type="ECO:0000313" key="8">
    <source>
        <dbReference type="EMBL" id="COW95685.1"/>
    </source>
</evidence>
<protein>
    <submittedName>
        <fullName evidence="6">Uncharacterized protein</fullName>
    </submittedName>
</protein>
<dbReference type="EMBL" id="CNFT01000321">
    <property type="protein sequence ID" value="CKR53064.1"/>
    <property type="molecule type" value="Genomic_DNA"/>
</dbReference>
<evidence type="ECO:0000313" key="10">
    <source>
        <dbReference type="Proteomes" id="UP000038802"/>
    </source>
</evidence>
<evidence type="ECO:0000313" key="7">
    <source>
        <dbReference type="EMBL" id="COW77779.1"/>
    </source>
</evidence>
<dbReference type="Proteomes" id="UP000048600">
    <property type="component" value="Unassembled WGS sequence"/>
</dbReference>
<sequence>MHSDDPPANAMSHSPDSRLRQARCTATSDDEHAVCTAMLGPRRLNACEIRVARKSLSFCKNRLNWSKLSPSANTAFGSRCDSRLCSR</sequence>
<dbReference type="Proteomes" id="UP000039021">
    <property type="component" value="Unassembled WGS sequence"/>
</dbReference>
<proteinExistence type="predicted"/>
<gene>
    <name evidence="2" type="ORF">ERS007657_03740</name>
    <name evidence="4" type="ORF">ERS007661_04081</name>
    <name evidence="5" type="ORF">ERS007679_03026</name>
    <name evidence="6" type="ORF">ERS007703_04058</name>
    <name evidence="7" type="ORF">ERS007720_03258</name>
    <name evidence="9" type="ORF">ERS007739_04729</name>
    <name evidence="8" type="ORF">ERS007741_03504</name>
    <name evidence="3" type="ORF">ERS027659_01643</name>
</gene>
<reference evidence="10 11" key="2">
    <citation type="submission" date="2015-03" db="EMBL/GenBank/DDBJ databases">
        <authorList>
            <consortium name="Pathogen Informatics"/>
        </authorList>
    </citation>
    <scope>NUCLEOTIDE SEQUENCE [LARGE SCALE GENOMIC DNA]</scope>
    <source>
        <strain evidence="3 17">Bir 185</strain>
        <strain evidence="2 15">C09601061</strain>
        <strain evidence="4 12">D00501624</strain>
        <strain evidence="5 14">G09801536</strain>
        <strain evidence="10">K00500041</strain>
        <strain evidence="7 13">M09401471</strain>
        <strain evidence="11">N09902308</strain>
        <strain evidence="8 16">P00601463</strain>
    </source>
</reference>
<evidence type="ECO:0000313" key="17">
    <source>
        <dbReference type="Proteomes" id="UP000050164"/>
    </source>
</evidence>
<organism evidence="6 10">
    <name type="scientific">Mycobacterium tuberculosis</name>
    <dbReference type="NCBI Taxonomy" id="1773"/>
    <lineage>
        <taxon>Bacteria</taxon>
        <taxon>Bacillati</taxon>
        <taxon>Actinomycetota</taxon>
        <taxon>Actinomycetes</taxon>
        <taxon>Mycobacteriales</taxon>
        <taxon>Mycobacteriaceae</taxon>
        <taxon>Mycobacterium</taxon>
        <taxon>Mycobacterium tuberculosis complex</taxon>
    </lineage>
</organism>
<dbReference type="Proteomes" id="UP000038802">
    <property type="component" value="Unassembled WGS sequence"/>
</dbReference>
<evidence type="ECO:0000313" key="13">
    <source>
        <dbReference type="Proteomes" id="UP000044938"/>
    </source>
</evidence>